<comment type="similarity">
    <text evidence="1">Belongs to the LysR transcriptional regulatory family.</text>
</comment>
<accession>A0ABV3WLG5</accession>
<evidence type="ECO:0000256" key="3">
    <source>
        <dbReference type="ARBA" id="ARBA00023125"/>
    </source>
</evidence>
<evidence type="ECO:0000313" key="7">
    <source>
        <dbReference type="Proteomes" id="UP001558535"/>
    </source>
</evidence>
<feature type="domain" description="HTH lysR-type" evidence="5">
    <location>
        <begin position="9"/>
        <end position="61"/>
    </location>
</feature>
<evidence type="ECO:0000313" key="6">
    <source>
        <dbReference type="EMBL" id="MEX3754091.1"/>
    </source>
</evidence>
<dbReference type="RefSeq" id="WP_368580829.1">
    <property type="nucleotide sequence ID" value="NZ_JBFPKB010000027.1"/>
</dbReference>
<name>A0ABV3WLG5_9BURK</name>
<dbReference type="InterPro" id="IPR050950">
    <property type="entry name" value="HTH-type_LysR_regulators"/>
</dbReference>
<dbReference type="PANTHER" id="PTHR30419:SF8">
    <property type="entry name" value="NITROGEN ASSIMILATION TRANSCRIPTIONAL ACTIVATOR-RELATED"/>
    <property type="match status" value="1"/>
</dbReference>
<sequence>MRNLLDSSLYYFSVVAQSGSLTAATEKLGATVSALSRHIAKLEGDVGAPLFERHARGMVLSDAGRMLLRYAQNSLTDAQAVMSAIQGDQKRRQRKIRIACTEGFALDFLPNSLAAFYALHPEAVVSIEVTSSDNASRMLVDGEVAIALSFSLKPEPDVVARLTLPAPVLALMSREHPLARQKSLALPDLHLYPVLLQDTGTTVRQLFDIACNVEGFEVVTPITSRYVASLYRFTQVIPNAIMLTGFVSVANRMDADGLVAVPFANALLQQRRLQVKISSTRPLTEFATLCLDHLVADLQRTNDRHPPSA</sequence>
<organism evidence="6 7">
    <name type="scientific">Paraburkholderia phenoliruptrix</name>
    <dbReference type="NCBI Taxonomy" id="252970"/>
    <lineage>
        <taxon>Bacteria</taxon>
        <taxon>Pseudomonadati</taxon>
        <taxon>Pseudomonadota</taxon>
        <taxon>Betaproteobacteria</taxon>
        <taxon>Burkholderiales</taxon>
        <taxon>Burkholderiaceae</taxon>
        <taxon>Paraburkholderia</taxon>
    </lineage>
</organism>
<dbReference type="Gene3D" id="1.10.10.10">
    <property type="entry name" value="Winged helix-like DNA-binding domain superfamily/Winged helix DNA-binding domain"/>
    <property type="match status" value="1"/>
</dbReference>
<keyword evidence="2" id="KW-0805">Transcription regulation</keyword>
<dbReference type="PROSITE" id="PS50931">
    <property type="entry name" value="HTH_LYSR"/>
    <property type="match status" value="1"/>
</dbReference>
<proteinExistence type="inferred from homology"/>
<dbReference type="SUPFAM" id="SSF46785">
    <property type="entry name" value="Winged helix' DNA-binding domain"/>
    <property type="match status" value="1"/>
</dbReference>
<dbReference type="SUPFAM" id="SSF53850">
    <property type="entry name" value="Periplasmic binding protein-like II"/>
    <property type="match status" value="1"/>
</dbReference>
<evidence type="ECO:0000259" key="5">
    <source>
        <dbReference type="PROSITE" id="PS50931"/>
    </source>
</evidence>
<comment type="caution">
    <text evidence="6">The sequence shown here is derived from an EMBL/GenBank/DDBJ whole genome shotgun (WGS) entry which is preliminary data.</text>
</comment>
<dbReference type="InterPro" id="IPR005119">
    <property type="entry name" value="LysR_subst-bd"/>
</dbReference>
<dbReference type="InterPro" id="IPR000847">
    <property type="entry name" value="LysR_HTH_N"/>
</dbReference>
<dbReference type="InterPro" id="IPR036390">
    <property type="entry name" value="WH_DNA-bd_sf"/>
</dbReference>
<evidence type="ECO:0000256" key="1">
    <source>
        <dbReference type="ARBA" id="ARBA00009437"/>
    </source>
</evidence>
<gene>
    <name evidence="6" type="ORF">AB3X84_29380</name>
</gene>
<dbReference type="Gene3D" id="3.40.190.290">
    <property type="match status" value="1"/>
</dbReference>
<dbReference type="PANTHER" id="PTHR30419">
    <property type="entry name" value="HTH-TYPE TRANSCRIPTIONAL REGULATOR YBHD"/>
    <property type="match status" value="1"/>
</dbReference>
<dbReference type="Pfam" id="PF03466">
    <property type="entry name" value="LysR_substrate"/>
    <property type="match status" value="1"/>
</dbReference>
<dbReference type="Pfam" id="PF00126">
    <property type="entry name" value="HTH_1"/>
    <property type="match status" value="1"/>
</dbReference>
<dbReference type="Proteomes" id="UP001558535">
    <property type="component" value="Unassembled WGS sequence"/>
</dbReference>
<keyword evidence="7" id="KW-1185">Reference proteome</keyword>
<keyword evidence="3" id="KW-0238">DNA-binding</keyword>
<dbReference type="InterPro" id="IPR036388">
    <property type="entry name" value="WH-like_DNA-bd_sf"/>
</dbReference>
<evidence type="ECO:0000256" key="4">
    <source>
        <dbReference type="ARBA" id="ARBA00023163"/>
    </source>
</evidence>
<protein>
    <submittedName>
        <fullName evidence="6">LysR family transcriptional regulator</fullName>
    </submittedName>
</protein>
<reference evidence="6 7" key="1">
    <citation type="submission" date="2024-07" db="EMBL/GenBank/DDBJ databases">
        <title>A survey of Mimosa microsymbionts across Brazilian biomes reveals a high diversity of Paraburkholderia nodulating endemic species, but also that Cupriavidus is common as a symbiont of widespread species.</title>
        <authorList>
            <person name="Rouws L."/>
            <person name="Barauna A."/>
            <person name="Beukes C."/>
            <person name="Rouws J.R.C."/>
            <person name="De Faria S.M."/>
            <person name="Gross E."/>
            <person name="Bueno Dos Reis Junior F."/>
            <person name="Simon M.F."/>
            <person name="Maluk M."/>
            <person name="Odee D.W."/>
            <person name="Kenicer G."/>
            <person name="Young J.P.W."/>
            <person name="Reis V.M."/>
            <person name="Zilli J."/>
            <person name="James E.K."/>
        </authorList>
    </citation>
    <scope>NUCLEOTIDE SEQUENCE [LARGE SCALE GENOMIC DNA]</scope>
    <source>
        <strain evidence="6 7">BR14375</strain>
    </source>
</reference>
<evidence type="ECO:0000256" key="2">
    <source>
        <dbReference type="ARBA" id="ARBA00023015"/>
    </source>
</evidence>
<keyword evidence="4" id="KW-0804">Transcription</keyword>
<dbReference type="EMBL" id="JBFPKE010000024">
    <property type="protein sequence ID" value="MEX3754091.1"/>
    <property type="molecule type" value="Genomic_DNA"/>
</dbReference>